<dbReference type="InterPro" id="IPR004175">
    <property type="entry name" value="RNA_CPDase"/>
</dbReference>
<name>A0A9Q4AZ67_SALAG</name>
<dbReference type="Pfam" id="PF13563">
    <property type="entry name" value="2_5_RNA_ligase2"/>
    <property type="match status" value="1"/>
</dbReference>
<dbReference type="PANTHER" id="PTHR35561:SF1">
    <property type="entry name" value="RNA 2',3'-CYCLIC PHOSPHODIESTERASE"/>
    <property type="match status" value="1"/>
</dbReference>
<comment type="similarity">
    <text evidence="2">Belongs to the 2H phosphoesterase superfamily. ThpR family.</text>
</comment>
<reference evidence="3" key="1">
    <citation type="submission" date="2020-06" db="EMBL/GenBank/DDBJ databases">
        <title>Insight into the genomes of haloalkaliphilic bacilli from Kenyan soda lakes.</title>
        <authorList>
            <person name="Mwirichia R."/>
            <person name="Villamizar G.C."/>
            <person name="Poehlein A."/>
            <person name="Mugweru J."/>
            <person name="Kipnyargis A."/>
            <person name="Kiplimo D."/>
            <person name="Orwa P."/>
            <person name="Daniel R."/>
        </authorList>
    </citation>
    <scope>NUCLEOTIDE SEQUENCE</scope>
    <source>
        <strain evidence="3">B1096_S55</strain>
    </source>
</reference>
<evidence type="ECO:0000256" key="1">
    <source>
        <dbReference type="ARBA" id="ARBA00022801"/>
    </source>
</evidence>
<comment type="catalytic activity">
    <reaction evidence="2">
        <text>a 3'-end 2',3'-cyclophospho-ribonucleotide-RNA + H2O = a 3'-end 2'-phospho-ribonucleotide-RNA + H(+)</text>
        <dbReference type="Rhea" id="RHEA:11828"/>
        <dbReference type="Rhea" id="RHEA-COMP:10464"/>
        <dbReference type="Rhea" id="RHEA-COMP:17353"/>
        <dbReference type="ChEBI" id="CHEBI:15377"/>
        <dbReference type="ChEBI" id="CHEBI:15378"/>
        <dbReference type="ChEBI" id="CHEBI:83064"/>
        <dbReference type="ChEBI" id="CHEBI:173113"/>
        <dbReference type="EC" id="3.1.4.58"/>
    </reaction>
</comment>
<dbReference type="EMBL" id="JABXYM010000001">
    <property type="protein sequence ID" value="MCR6095466.1"/>
    <property type="molecule type" value="Genomic_DNA"/>
</dbReference>
<dbReference type="AlphaFoldDB" id="A0A9Q4AZ67"/>
<feature type="active site" description="Proton donor" evidence="2">
    <location>
        <position position="43"/>
    </location>
</feature>
<dbReference type="Gene3D" id="3.90.1140.10">
    <property type="entry name" value="Cyclic phosphodiesterase"/>
    <property type="match status" value="1"/>
</dbReference>
<dbReference type="RefSeq" id="WP_257820243.1">
    <property type="nucleotide sequence ID" value="NZ_JABXYM010000001.1"/>
</dbReference>
<dbReference type="GO" id="GO:0008664">
    <property type="term" value="F:RNA 2',3'-cyclic 3'-phosphodiesterase activity"/>
    <property type="evidence" value="ECO:0007669"/>
    <property type="project" value="UniProtKB-EC"/>
</dbReference>
<dbReference type="InterPro" id="IPR009097">
    <property type="entry name" value="Cyclic_Pdiesterase"/>
</dbReference>
<evidence type="ECO:0000313" key="3">
    <source>
        <dbReference type="EMBL" id="MCR6095466.1"/>
    </source>
</evidence>
<feature type="short sequence motif" description="HXTX 1" evidence="2">
    <location>
        <begin position="43"/>
        <end position="46"/>
    </location>
</feature>
<accession>A0A9Q4AZ67</accession>
<dbReference type="GO" id="GO:0004113">
    <property type="term" value="F:2',3'-cyclic-nucleotide 3'-phosphodiesterase activity"/>
    <property type="evidence" value="ECO:0007669"/>
    <property type="project" value="InterPro"/>
</dbReference>
<dbReference type="NCBIfam" id="TIGR02258">
    <property type="entry name" value="2_5_ligase"/>
    <property type="match status" value="1"/>
</dbReference>
<dbReference type="SUPFAM" id="SSF55144">
    <property type="entry name" value="LigT-like"/>
    <property type="match status" value="1"/>
</dbReference>
<keyword evidence="1 2" id="KW-0378">Hydrolase</keyword>
<dbReference type="PANTHER" id="PTHR35561">
    <property type="entry name" value="RNA 2',3'-CYCLIC PHOSPHODIESTERASE"/>
    <property type="match status" value="1"/>
</dbReference>
<comment type="function">
    <text evidence="2">Hydrolyzes RNA 2',3'-cyclic phosphodiester to an RNA 2'-phosphomonoester.</text>
</comment>
<proteinExistence type="inferred from homology"/>
<feature type="short sequence motif" description="HXTX 2" evidence="2">
    <location>
        <begin position="129"/>
        <end position="132"/>
    </location>
</feature>
<keyword evidence="4" id="KW-1185">Reference proteome</keyword>
<gene>
    <name evidence="3" type="primary">thpR</name>
    <name evidence="3" type="ORF">HXA33_02830</name>
</gene>
<comment type="caution">
    <text evidence="3">The sequence shown here is derived from an EMBL/GenBank/DDBJ whole genome shotgun (WGS) entry which is preliminary data.</text>
</comment>
<dbReference type="HAMAP" id="MF_01940">
    <property type="entry name" value="RNA_CPDase"/>
    <property type="match status" value="1"/>
</dbReference>
<dbReference type="EC" id="3.1.4.58" evidence="2"/>
<organism evidence="3 4">
    <name type="scientific">Salipaludibacillus agaradhaerens</name>
    <name type="common">Bacillus agaradhaerens</name>
    <dbReference type="NCBI Taxonomy" id="76935"/>
    <lineage>
        <taxon>Bacteria</taxon>
        <taxon>Bacillati</taxon>
        <taxon>Bacillota</taxon>
        <taxon>Bacilli</taxon>
        <taxon>Bacillales</taxon>
        <taxon>Bacillaceae</taxon>
    </lineage>
</organism>
<dbReference type="Proteomes" id="UP001057753">
    <property type="component" value="Unassembled WGS sequence"/>
</dbReference>
<feature type="active site" description="Proton acceptor" evidence="2">
    <location>
        <position position="129"/>
    </location>
</feature>
<evidence type="ECO:0000256" key="2">
    <source>
        <dbReference type="HAMAP-Rule" id="MF_01940"/>
    </source>
</evidence>
<evidence type="ECO:0000313" key="4">
    <source>
        <dbReference type="Proteomes" id="UP001057753"/>
    </source>
</evidence>
<sequence>MSDFHSFIGIPLNQQINKVFSQLQSDYELEKYYKKIVDKHDFHLTLLYLGGWDAQNRVKLWERLNKRVNAYPTVSLRFQQLDFFGKPKQPGVFYVKAAENPHLSNLHTIFQEEAAALNFPLEKRSFKPHVTLAKRWKVTTSNKPKHWEFPMEMNDVFVTADTVCLYRVHPHKQSMYERLSTINLSE</sequence>
<protein>
    <recommendedName>
        <fullName evidence="2">RNA 2',3'-cyclic phosphodiesterase</fullName>
        <shortName evidence="2">RNA 2',3'-CPDase</shortName>
        <ecNumber evidence="2">3.1.4.58</ecNumber>
    </recommendedName>
</protein>